<accession>A0A1R3S371</accession>
<name>A0A1R3S371_ASPC5</name>
<dbReference type="OMA" id="QWTTIDP"/>
<dbReference type="Proteomes" id="UP000188318">
    <property type="component" value="Unassembled WGS sequence"/>
</dbReference>
<feature type="coiled-coil region" evidence="1">
    <location>
        <begin position="376"/>
        <end position="456"/>
    </location>
</feature>
<feature type="region of interest" description="Disordered" evidence="2">
    <location>
        <begin position="470"/>
        <end position="544"/>
    </location>
</feature>
<evidence type="ECO:0000256" key="1">
    <source>
        <dbReference type="SAM" id="Coils"/>
    </source>
</evidence>
<reference evidence="4" key="1">
    <citation type="journal article" date="2017" name="Genome Biol.">
        <title>Comparative genomics reveals high biological diversity and specific adaptations in the industrially and medically important fungal genus Aspergillus.</title>
        <authorList>
            <person name="de Vries R.P."/>
            <person name="Riley R."/>
            <person name="Wiebenga A."/>
            <person name="Aguilar-Osorio G."/>
            <person name="Amillis S."/>
            <person name="Uchima C.A."/>
            <person name="Anderluh G."/>
            <person name="Asadollahi M."/>
            <person name="Askin M."/>
            <person name="Barry K."/>
            <person name="Battaglia E."/>
            <person name="Bayram O."/>
            <person name="Benocci T."/>
            <person name="Braus-Stromeyer S.A."/>
            <person name="Caldana C."/>
            <person name="Canovas D."/>
            <person name="Cerqueira G.C."/>
            <person name="Chen F."/>
            <person name="Chen W."/>
            <person name="Choi C."/>
            <person name="Clum A."/>
            <person name="Dos Santos R.A."/>
            <person name="Damasio A.R."/>
            <person name="Diallinas G."/>
            <person name="Emri T."/>
            <person name="Fekete E."/>
            <person name="Flipphi M."/>
            <person name="Freyberg S."/>
            <person name="Gallo A."/>
            <person name="Gournas C."/>
            <person name="Habgood R."/>
            <person name="Hainaut M."/>
            <person name="Harispe M.L."/>
            <person name="Henrissat B."/>
            <person name="Hilden K.S."/>
            <person name="Hope R."/>
            <person name="Hossain A."/>
            <person name="Karabika E."/>
            <person name="Karaffa L."/>
            <person name="Karanyi Z."/>
            <person name="Krasevec N."/>
            <person name="Kuo A."/>
            <person name="Kusch H."/>
            <person name="LaButti K."/>
            <person name="Lagendijk E.L."/>
            <person name="Lapidus A."/>
            <person name="Levasseur A."/>
            <person name="Lindquist E."/>
            <person name="Lipzen A."/>
            <person name="Logrieco A.F."/>
            <person name="MacCabe A."/>
            <person name="Maekelae M.R."/>
            <person name="Malavazi I."/>
            <person name="Melin P."/>
            <person name="Meyer V."/>
            <person name="Mielnichuk N."/>
            <person name="Miskei M."/>
            <person name="Molnar A.P."/>
            <person name="Mule G."/>
            <person name="Ngan C.Y."/>
            <person name="Orejas M."/>
            <person name="Orosz E."/>
            <person name="Ouedraogo J.P."/>
            <person name="Overkamp K.M."/>
            <person name="Park H.-S."/>
            <person name="Perrone G."/>
            <person name="Piumi F."/>
            <person name="Punt P.J."/>
            <person name="Ram A.F."/>
            <person name="Ramon A."/>
            <person name="Rauscher S."/>
            <person name="Record E."/>
            <person name="Riano-Pachon D.M."/>
            <person name="Robert V."/>
            <person name="Roehrig J."/>
            <person name="Ruller R."/>
            <person name="Salamov A."/>
            <person name="Salih N.S."/>
            <person name="Samson R.A."/>
            <person name="Sandor E."/>
            <person name="Sanguinetti M."/>
            <person name="Schuetze T."/>
            <person name="Sepcic K."/>
            <person name="Shelest E."/>
            <person name="Sherlock G."/>
            <person name="Sophianopoulou V."/>
            <person name="Squina F.M."/>
            <person name="Sun H."/>
            <person name="Susca A."/>
            <person name="Todd R.B."/>
            <person name="Tsang A."/>
            <person name="Unkles S.E."/>
            <person name="van de Wiele N."/>
            <person name="van Rossen-Uffink D."/>
            <person name="Oliveira J.V."/>
            <person name="Vesth T.C."/>
            <person name="Visser J."/>
            <person name="Yu J.-H."/>
            <person name="Zhou M."/>
            <person name="Andersen M.R."/>
            <person name="Archer D.B."/>
            <person name="Baker S.E."/>
            <person name="Benoit I."/>
            <person name="Brakhage A.A."/>
            <person name="Braus G.H."/>
            <person name="Fischer R."/>
            <person name="Frisvad J.C."/>
            <person name="Goldman G.H."/>
            <person name="Houbraken J."/>
            <person name="Oakley B."/>
            <person name="Pocsi I."/>
            <person name="Scazzocchio C."/>
            <person name="Seiboth B."/>
            <person name="vanKuyk P.A."/>
            <person name="Wortman J."/>
            <person name="Dyer P.S."/>
            <person name="Grigoriev I.V."/>
        </authorList>
    </citation>
    <scope>NUCLEOTIDE SEQUENCE [LARGE SCALE GENOMIC DNA]</scope>
    <source>
        <strain evidence="4">ITEM 5010</strain>
    </source>
</reference>
<dbReference type="AlphaFoldDB" id="A0A1R3S371"/>
<keyword evidence="1" id="KW-0175">Coiled coil</keyword>
<feature type="region of interest" description="Disordered" evidence="2">
    <location>
        <begin position="166"/>
        <end position="240"/>
    </location>
</feature>
<evidence type="ECO:0000313" key="3">
    <source>
        <dbReference type="EMBL" id="OOG01141.1"/>
    </source>
</evidence>
<feature type="compositionally biased region" description="Polar residues" evidence="2">
    <location>
        <begin position="196"/>
        <end position="223"/>
    </location>
</feature>
<feature type="region of interest" description="Disordered" evidence="2">
    <location>
        <begin position="565"/>
        <end position="627"/>
    </location>
</feature>
<feature type="compositionally biased region" description="Basic and acidic residues" evidence="2">
    <location>
        <begin position="604"/>
        <end position="614"/>
    </location>
</feature>
<dbReference type="OrthoDB" id="4366200at2759"/>
<organism evidence="3 4">
    <name type="scientific">Aspergillus carbonarius (strain ITEM 5010)</name>
    <dbReference type="NCBI Taxonomy" id="602072"/>
    <lineage>
        <taxon>Eukaryota</taxon>
        <taxon>Fungi</taxon>
        <taxon>Dikarya</taxon>
        <taxon>Ascomycota</taxon>
        <taxon>Pezizomycotina</taxon>
        <taxon>Eurotiomycetes</taxon>
        <taxon>Eurotiomycetidae</taxon>
        <taxon>Eurotiales</taxon>
        <taxon>Aspergillaceae</taxon>
        <taxon>Aspergillus</taxon>
        <taxon>Aspergillus subgen. Circumdati</taxon>
    </lineage>
</organism>
<evidence type="ECO:0000256" key="2">
    <source>
        <dbReference type="SAM" id="MobiDB-lite"/>
    </source>
</evidence>
<protein>
    <submittedName>
        <fullName evidence="3">Uncharacterized protein</fullName>
    </submittedName>
</protein>
<gene>
    <name evidence="3" type="ORF">ASPCADRAFT_38717</name>
</gene>
<dbReference type="EMBL" id="KV907493">
    <property type="protein sequence ID" value="OOG01141.1"/>
    <property type="molecule type" value="Genomic_DNA"/>
</dbReference>
<keyword evidence="4" id="KW-1185">Reference proteome</keyword>
<sequence>MDEGNSTSFQTCPTDPQGLFALEGLPSPPQLSHLHVNDLGLTPPPGSQLHHPANIAQYQERPLSVRVVKIPPTLQNDARNCTAQLENIVKSHTGDEHEPHTKVGCTAEEQRPVRSQTEDSGGFSSGATSRSPQIDILFSGYDESNSNTEDLYDPLFDDDFDLQDFDAVSPSRKRDGDEAFPEEFASWDQPSKRQVTELSQDLTTVSPDNTPSLSSLDSVQPDQGGTGPHTPSDIEKQQSPATLFDPIDLLLEDPTCDIGLNIPHGEIPFSFDFHDACDGQELKEDIRSIHEISDQALDLAEQALPSISEITKERFSLNDSNIIDNTYREVLQRVFAEPEYVSPYPAHGGPVGYLPSAPGLHVRCMEVSEDRINYRLSNLRSRVHQLTLERNKYKQELARVSDLTAVDPTTGKTKRQLLLEQNAMLRRVCSRHRQRVEEYKQEAADWKNKLHHLSVTHNCLLYEIQTQNQVPRVNPMPPGYKPPRVRHANPEAQAVDSSAPPGASVGGPAMAGARAEPLMIDLTDETGDDVPAETPEESRRRTEMLQSLRTKKYSWLADAEAEVGNPALRMASGPPAQGSPRFEGGPQDSGRSRDHRPANPPRDIASDDRAHHDANLAPRTEPELGQA</sequence>
<evidence type="ECO:0000313" key="4">
    <source>
        <dbReference type="Proteomes" id="UP000188318"/>
    </source>
</evidence>
<feature type="compositionally biased region" description="Acidic residues" evidence="2">
    <location>
        <begin position="522"/>
        <end position="535"/>
    </location>
</feature>
<feature type="region of interest" description="Disordered" evidence="2">
    <location>
        <begin position="91"/>
        <end position="131"/>
    </location>
</feature>
<dbReference type="VEuPathDB" id="FungiDB:ASPCADRAFT_38717"/>
<proteinExistence type="predicted"/>
<feature type="compositionally biased region" description="Basic and acidic residues" evidence="2">
    <location>
        <begin position="92"/>
        <end position="101"/>
    </location>
</feature>